<dbReference type="Proteomes" id="UP001454036">
    <property type="component" value="Unassembled WGS sequence"/>
</dbReference>
<proteinExistence type="predicted"/>
<dbReference type="AlphaFoldDB" id="A0AAV3QUW2"/>
<dbReference type="PANTHER" id="PTHR33116">
    <property type="entry name" value="REVERSE TRANSCRIPTASE ZINC-BINDING DOMAIN-CONTAINING PROTEIN-RELATED-RELATED"/>
    <property type="match status" value="1"/>
</dbReference>
<sequence length="175" mass="19665">MVKSKPPGFKFHPKCQPNGISHLAFSDDLMLFARGDTYSVAILMDCLHKLEECSGLTVSPTKSNIYLAGVPGLARDMILRGLWFWIGNISVLESYIHKWNDKNLSYARKVELIRSICQGVEAFWLYVFPMPKAILKTIGRMCVVFLWGGRQSRVPSKEIGCPKDEGGLGLMDLKI</sequence>
<comment type="caution">
    <text evidence="1">The sequence shown here is derived from an EMBL/GenBank/DDBJ whole genome shotgun (WGS) entry which is preliminary data.</text>
</comment>
<protein>
    <recommendedName>
        <fullName evidence="3">Reverse transcriptase domain-containing protein</fullName>
    </recommendedName>
</protein>
<reference evidence="1 2" key="1">
    <citation type="submission" date="2024-01" db="EMBL/GenBank/DDBJ databases">
        <title>The complete chloroplast genome sequence of Lithospermum erythrorhizon: insights into the phylogenetic relationship among Boraginaceae species and the maternal lineages of purple gromwells.</title>
        <authorList>
            <person name="Okada T."/>
            <person name="Watanabe K."/>
        </authorList>
    </citation>
    <scope>NUCLEOTIDE SEQUENCE [LARGE SCALE GENOMIC DNA]</scope>
</reference>
<evidence type="ECO:0008006" key="3">
    <source>
        <dbReference type="Google" id="ProtNLM"/>
    </source>
</evidence>
<gene>
    <name evidence="1" type="ORF">LIER_21908</name>
</gene>
<evidence type="ECO:0000313" key="2">
    <source>
        <dbReference type="Proteomes" id="UP001454036"/>
    </source>
</evidence>
<dbReference type="EMBL" id="BAABME010005873">
    <property type="protein sequence ID" value="GAA0166843.1"/>
    <property type="molecule type" value="Genomic_DNA"/>
</dbReference>
<dbReference type="PANTHER" id="PTHR33116:SF80">
    <property type="entry name" value="REVERSE TRANSCRIPTASE ZINC-BINDING DOMAIN-CONTAINING PROTEIN"/>
    <property type="match status" value="1"/>
</dbReference>
<organism evidence="1 2">
    <name type="scientific">Lithospermum erythrorhizon</name>
    <name type="common">Purple gromwell</name>
    <name type="synonym">Lithospermum officinale var. erythrorhizon</name>
    <dbReference type="NCBI Taxonomy" id="34254"/>
    <lineage>
        <taxon>Eukaryota</taxon>
        <taxon>Viridiplantae</taxon>
        <taxon>Streptophyta</taxon>
        <taxon>Embryophyta</taxon>
        <taxon>Tracheophyta</taxon>
        <taxon>Spermatophyta</taxon>
        <taxon>Magnoliopsida</taxon>
        <taxon>eudicotyledons</taxon>
        <taxon>Gunneridae</taxon>
        <taxon>Pentapetalae</taxon>
        <taxon>asterids</taxon>
        <taxon>lamiids</taxon>
        <taxon>Boraginales</taxon>
        <taxon>Boraginaceae</taxon>
        <taxon>Boraginoideae</taxon>
        <taxon>Lithospermeae</taxon>
        <taxon>Lithospermum</taxon>
    </lineage>
</organism>
<accession>A0AAV3QUW2</accession>
<evidence type="ECO:0000313" key="1">
    <source>
        <dbReference type="EMBL" id="GAA0166843.1"/>
    </source>
</evidence>
<keyword evidence="2" id="KW-1185">Reference proteome</keyword>
<name>A0AAV3QUW2_LITER</name>